<evidence type="ECO:0008006" key="4">
    <source>
        <dbReference type="Google" id="ProtNLM"/>
    </source>
</evidence>
<organism evidence="2 3">
    <name type="scientific">Solimicrobium silvestre</name>
    <dbReference type="NCBI Taxonomy" id="2099400"/>
    <lineage>
        <taxon>Bacteria</taxon>
        <taxon>Pseudomonadati</taxon>
        <taxon>Pseudomonadota</taxon>
        <taxon>Betaproteobacteria</taxon>
        <taxon>Burkholderiales</taxon>
        <taxon>Oxalobacteraceae</taxon>
        <taxon>Solimicrobium</taxon>
    </lineage>
</organism>
<keyword evidence="1" id="KW-0732">Signal</keyword>
<feature type="chain" id="PRO_5015394225" description="Bacterial extracellular solute-binding protein, family 3" evidence="1">
    <location>
        <begin position="27"/>
        <end position="262"/>
    </location>
</feature>
<gene>
    <name evidence="2" type="ORF">S2091_0869</name>
</gene>
<feature type="signal peptide" evidence="1">
    <location>
        <begin position="1"/>
        <end position="26"/>
    </location>
</feature>
<evidence type="ECO:0000256" key="1">
    <source>
        <dbReference type="SAM" id="SignalP"/>
    </source>
</evidence>
<dbReference type="EMBL" id="PUGF01000003">
    <property type="protein sequence ID" value="PRC94248.1"/>
    <property type="molecule type" value="Genomic_DNA"/>
</dbReference>
<dbReference type="SUPFAM" id="SSF53850">
    <property type="entry name" value="Periplasmic binding protein-like II"/>
    <property type="match status" value="1"/>
</dbReference>
<comment type="caution">
    <text evidence="2">The sequence shown here is derived from an EMBL/GenBank/DDBJ whole genome shotgun (WGS) entry which is preliminary data.</text>
</comment>
<keyword evidence="3" id="KW-1185">Reference proteome</keyword>
<sequence>MKHNSIFKIIAALSVNCLLSVSVTHAQSVLHIASDDWCPYICAQNGHLTSGYLVDVATQAMLISGYQVESALIPLTRAMHEASTGSIQGVYAPPIDDRLRLSIPIAYSRACFYTLAEQTWRYQGIASLHNVVVGIVGEYGYDDNLMDAYVIKNQHKHLLIDTSFGENAGLSNLKKLLAARFPVMLEHEAVMTMLAKNLGAEYKIRQAGCLEHALPLPIGFTKMDSHNEDWIRALTLGIQQLEASGKLAELRQHYHIPEINTK</sequence>
<evidence type="ECO:0000313" key="2">
    <source>
        <dbReference type="EMBL" id="PRC94248.1"/>
    </source>
</evidence>
<dbReference type="AlphaFoldDB" id="A0A2S9H2Q2"/>
<dbReference type="RefSeq" id="WP_105530580.1">
    <property type="nucleotide sequence ID" value="NZ_PUGF01000003.1"/>
</dbReference>
<protein>
    <recommendedName>
        <fullName evidence="4">Bacterial extracellular solute-binding protein, family 3</fullName>
    </recommendedName>
</protein>
<name>A0A2S9H2Q2_9BURK</name>
<evidence type="ECO:0000313" key="3">
    <source>
        <dbReference type="Proteomes" id="UP000237839"/>
    </source>
</evidence>
<reference evidence="2 3" key="1">
    <citation type="submission" date="2018-02" db="EMBL/GenBank/DDBJ databases">
        <title>Solimicrobium silvestre gen. nov., sp. nov., isolated from alpine forest soil.</title>
        <authorList>
            <person name="Margesin R."/>
            <person name="Albuquerque L."/>
            <person name="Zhang D.-C."/>
            <person name="Froufe H.J.C."/>
            <person name="Severino R."/>
            <person name="Roxo I."/>
            <person name="Egas C."/>
            <person name="Da Costa M.S."/>
        </authorList>
    </citation>
    <scope>NUCLEOTIDE SEQUENCE [LARGE SCALE GENOMIC DNA]</scope>
    <source>
        <strain evidence="2 3">S20-91</strain>
    </source>
</reference>
<accession>A0A2S9H2Q2</accession>
<dbReference type="Proteomes" id="UP000237839">
    <property type="component" value="Unassembled WGS sequence"/>
</dbReference>
<dbReference type="OrthoDB" id="5763510at2"/>
<proteinExistence type="predicted"/>